<comment type="similarity">
    <text evidence="1">Belongs to the glycosyltransferase 90 family.</text>
</comment>
<dbReference type="PANTHER" id="PTHR12203:SF35">
    <property type="entry name" value="PROTEIN O-GLUCOSYLTRANSFERASE 1"/>
    <property type="match status" value="1"/>
</dbReference>
<dbReference type="GO" id="GO:0016740">
    <property type="term" value="F:transferase activity"/>
    <property type="evidence" value="ECO:0007669"/>
    <property type="project" value="UniProtKB-KW"/>
</dbReference>
<organism evidence="4 5">
    <name type="scientific">Tetrabaena socialis</name>
    <dbReference type="NCBI Taxonomy" id="47790"/>
    <lineage>
        <taxon>Eukaryota</taxon>
        <taxon>Viridiplantae</taxon>
        <taxon>Chlorophyta</taxon>
        <taxon>core chlorophytes</taxon>
        <taxon>Chlorophyceae</taxon>
        <taxon>CS clade</taxon>
        <taxon>Chlamydomonadales</taxon>
        <taxon>Tetrabaenaceae</taxon>
        <taxon>Tetrabaena</taxon>
    </lineage>
</organism>
<evidence type="ECO:0000259" key="3">
    <source>
        <dbReference type="SMART" id="SM00672"/>
    </source>
</evidence>
<feature type="domain" description="Glycosyl transferase CAP10" evidence="3">
    <location>
        <begin position="106"/>
        <end position="371"/>
    </location>
</feature>
<keyword evidence="5" id="KW-1185">Reference proteome</keyword>
<sequence>CRGQTPNATTPEHHCSRYHAFGPGIEEGLLLWHDDEGISERLIERTIRERSLQARVPGLPLAILGGQLYVINGRAQALANAMPWQADNLVVYAHALRSLVARWGTALPDVELVIESADVPTQDLAEPAAAAAPGQAEPDAWGDPHGRLPVMRHCKTASSPDILIPTFHFYTMHFDTDFLAAADRFERDNPWSAKLPAAFGAGTSYHRQQGSPSTTKAWDGKNRGTTVKMLRSGFSEYLSAELRHPHINYASGSVPISEWGRFQMVMHLDGISCSSRLWQLLALGSVVLREQSGYYAFYDKLLTRFVHFVPFWSHRPREVVWAFNWVRANQEAAEGIASRGQMFAREYLNRQAVECYWLMLLGRYARLQRFKPGVRSGAGAANGTGGGSTQPGSGELLPIDAWLAAQDGTVNGWPPDHAVNRFKDLNLIK</sequence>
<reference evidence="4 5" key="1">
    <citation type="journal article" date="2017" name="Mol. Biol. Evol.">
        <title>The 4-celled Tetrabaena socialis nuclear genome reveals the essential components for genetic control of cell number at the origin of multicellularity in the volvocine lineage.</title>
        <authorList>
            <person name="Featherston J."/>
            <person name="Arakaki Y."/>
            <person name="Hanschen E.R."/>
            <person name="Ferris P.J."/>
            <person name="Michod R.E."/>
            <person name="Olson B.J.S.C."/>
            <person name="Nozaki H."/>
            <person name="Durand P.M."/>
        </authorList>
    </citation>
    <scope>NUCLEOTIDE SEQUENCE [LARGE SCALE GENOMIC DNA]</scope>
    <source>
        <strain evidence="4 5">NIES-571</strain>
    </source>
</reference>
<dbReference type="InterPro" id="IPR051091">
    <property type="entry name" value="O-Glucosyltr/Glycosyltrsf_90"/>
</dbReference>
<evidence type="ECO:0000256" key="1">
    <source>
        <dbReference type="ARBA" id="ARBA00010118"/>
    </source>
</evidence>
<gene>
    <name evidence="4" type="ORF">TSOC_007642</name>
</gene>
<comment type="caution">
    <text evidence="4">The sequence shown here is derived from an EMBL/GenBank/DDBJ whole genome shotgun (WGS) entry which is preliminary data.</text>
</comment>
<feature type="non-terminal residue" evidence="4">
    <location>
        <position position="1"/>
    </location>
</feature>
<name>A0A2J8A0I4_9CHLO</name>
<accession>A0A2J8A0I4</accession>
<protein>
    <submittedName>
        <fullName evidence="4">KDEL motif-containing protein 1</fullName>
    </submittedName>
</protein>
<dbReference type="InterPro" id="IPR006598">
    <property type="entry name" value="CAP10"/>
</dbReference>
<evidence type="ECO:0000313" key="4">
    <source>
        <dbReference type="EMBL" id="PNH06041.1"/>
    </source>
</evidence>
<dbReference type="EMBL" id="PGGS01000263">
    <property type="protein sequence ID" value="PNH06041.1"/>
    <property type="molecule type" value="Genomic_DNA"/>
</dbReference>
<evidence type="ECO:0000313" key="5">
    <source>
        <dbReference type="Proteomes" id="UP000236333"/>
    </source>
</evidence>
<dbReference type="SMART" id="SM00672">
    <property type="entry name" value="CAP10"/>
    <property type="match status" value="1"/>
</dbReference>
<keyword evidence="2" id="KW-0808">Transferase</keyword>
<dbReference type="Proteomes" id="UP000236333">
    <property type="component" value="Unassembled WGS sequence"/>
</dbReference>
<proteinExistence type="inferred from homology"/>
<dbReference type="Pfam" id="PF05686">
    <property type="entry name" value="Glyco_transf_90"/>
    <property type="match status" value="1"/>
</dbReference>
<dbReference type="AlphaFoldDB" id="A0A2J8A0I4"/>
<dbReference type="PANTHER" id="PTHR12203">
    <property type="entry name" value="KDEL LYS-ASP-GLU-LEU CONTAINING - RELATED"/>
    <property type="match status" value="1"/>
</dbReference>
<evidence type="ECO:0000256" key="2">
    <source>
        <dbReference type="ARBA" id="ARBA00022679"/>
    </source>
</evidence>
<dbReference type="OrthoDB" id="541052at2759"/>